<evidence type="ECO:0000313" key="2">
    <source>
        <dbReference type="EMBL" id="KAG5926950.1"/>
    </source>
</evidence>
<reference evidence="2" key="1">
    <citation type="journal article" date="2020" name="bioRxiv">
        <title>Whole genome comparisons of ergot fungi reveals the divergence and evolution of species within the genus Claviceps are the result of varying mechanisms driving genome evolution and host range expansion.</title>
        <authorList>
            <person name="Wyka S.A."/>
            <person name="Mondo S.J."/>
            <person name="Liu M."/>
            <person name="Dettman J."/>
            <person name="Nalam V."/>
            <person name="Broders K.D."/>
        </authorList>
    </citation>
    <scope>NUCLEOTIDE SEQUENCE</scope>
    <source>
        <strain evidence="2">CCC 489</strain>
    </source>
</reference>
<gene>
    <name evidence="2" type="ORF">E4U42_002769</name>
</gene>
<protein>
    <submittedName>
        <fullName evidence="2">Uncharacterized protein</fullName>
    </submittedName>
</protein>
<evidence type="ECO:0000256" key="1">
    <source>
        <dbReference type="SAM" id="MobiDB-lite"/>
    </source>
</evidence>
<name>A0A8K0J7V1_9HYPO</name>
<dbReference type="EMBL" id="SRPY01000222">
    <property type="protein sequence ID" value="KAG5926950.1"/>
    <property type="molecule type" value="Genomic_DNA"/>
</dbReference>
<evidence type="ECO:0000313" key="3">
    <source>
        <dbReference type="Proteomes" id="UP000811619"/>
    </source>
</evidence>
<sequence>MFATQQHLEALDAGRKRFRDNEELAVGTAGFGEHRHKRFQSSLPLRNSNRTPQQYLSHTIMPLNASPAVAGPRHTIDTWTPSTINNYACDADADMNLMDTVQSTLSDHNGSATVSGAQHIRSTGRTPTPIQPSFAAQIRGPNAAWAPPPAATVPNGIVNLGHHVTGFCQDKCMPRAMSGSHVECHMLQNNRRLPSPISEFGNSTTNSQTCTSSDMAMDHDKCLDAQAHSAAHCLCSASYQPSTHAMEHPNAMIDVETRSNSNLTQSSESDADPLSPSPGRKGHQRSKHTVNSWTWQPGMKKSFSIGYRSDCEKCQLKVPGHFNHIVIS</sequence>
<feature type="compositionally biased region" description="Polar residues" evidence="1">
    <location>
        <begin position="259"/>
        <end position="268"/>
    </location>
</feature>
<dbReference type="OrthoDB" id="2446291at2759"/>
<dbReference type="Proteomes" id="UP000811619">
    <property type="component" value="Unassembled WGS sequence"/>
</dbReference>
<feature type="region of interest" description="Disordered" evidence="1">
    <location>
        <begin position="259"/>
        <end position="293"/>
    </location>
</feature>
<accession>A0A8K0J7V1</accession>
<keyword evidence="3" id="KW-1185">Reference proteome</keyword>
<organism evidence="2 3">
    <name type="scientific">Claviceps africana</name>
    <dbReference type="NCBI Taxonomy" id="83212"/>
    <lineage>
        <taxon>Eukaryota</taxon>
        <taxon>Fungi</taxon>
        <taxon>Dikarya</taxon>
        <taxon>Ascomycota</taxon>
        <taxon>Pezizomycotina</taxon>
        <taxon>Sordariomycetes</taxon>
        <taxon>Hypocreomycetidae</taxon>
        <taxon>Hypocreales</taxon>
        <taxon>Clavicipitaceae</taxon>
        <taxon>Claviceps</taxon>
    </lineage>
</organism>
<dbReference type="AlphaFoldDB" id="A0A8K0J7V1"/>
<proteinExistence type="predicted"/>
<comment type="caution">
    <text evidence="2">The sequence shown here is derived from an EMBL/GenBank/DDBJ whole genome shotgun (WGS) entry which is preliminary data.</text>
</comment>